<name>D7FZ14_ECTSI</name>
<keyword evidence="4" id="KW-1185">Reference proteome</keyword>
<feature type="signal peptide" evidence="2">
    <location>
        <begin position="1"/>
        <end position="28"/>
    </location>
</feature>
<evidence type="ECO:0008006" key="5">
    <source>
        <dbReference type="Google" id="ProtNLM"/>
    </source>
</evidence>
<dbReference type="InParanoid" id="D7FZ14"/>
<organism evidence="3 4">
    <name type="scientific">Ectocarpus siliculosus</name>
    <name type="common">Brown alga</name>
    <name type="synonym">Conferva siliculosa</name>
    <dbReference type="NCBI Taxonomy" id="2880"/>
    <lineage>
        <taxon>Eukaryota</taxon>
        <taxon>Sar</taxon>
        <taxon>Stramenopiles</taxon>
        <taxon>Ochrophyta</taxon>
        <taxon>PX clade</taxon>
        <taxon>Phaeophyceae</taxon>
        <taxon>Ectocarpales</taxon>
        <taxon>Ectocarpaceae</taxon>
        <taxon>Ectocarpus</taxon>
    </lineage>
</organism>
<dbReference type="Proteomes" id="UP000002630">
    <property type="component" value="Linkage Group LG08"/>
</dbReference>
<feature type="compositionally biased region" description="Polar residues" evidence="1">
    <location>
        <begin position="69"/>
        <end position="92"/>
    </location>
</feature>
<proteinExistence type="predicted"/>
<evidence type="ECO:0000313" key="4">
    <source>
        <dbReference type="Proteomes" id="UP000002630"/>
    </source>
</evidence>
<dbReference type="EMBL" id="FN648544">
    <property type="protein sequence ID" value="CBJ32631.1"/>
    <property type="molecule type" value="Genomic_DNA"/>
</dbReference>
<gene>
    <name evidence="3" type="ORF">Esi_0351_0008</name>
</gene>
<evidence type="ECO:0000256" key="2">
    <source>
        <dbReference type="SAM" id="SignalP"/>
    </source>
</evidence>
<accession>D7FZ14</accession>
<keyword evidence="2" id="KW-0732">Signal</keyword>
<dbReference type="OrthoDB" id="10346113at2759"/>
<feature type="region of interest" description="Disordered" evidence="1">
    <location>
        <begin position="29"/>
        <end position="92"/>
    </location>
</feature>
<evidence type="ECO:0000256" key="1">
    <source>
        <dbReference type="SAM" id="MobiDB-lite"/>
    </source>
</evidence>
<sequence>MNPSMHKYQAVLLACALFVVAVWVGTQSKNNNSSTTVAGAHNLRSTNSHEKHQTAGGGGLTMPAHVSAPKTNSFSAVTLPSPSNSEEKANTNTEDYVWPGEFALESFESLKDDLSYDFGSFAYEH</sequence>
<reference evidence="3 4" key="1">
    <citation type="journal article" date="2010" name="Nature">
        <title>The Ectocarpus genome and the independent evolution of multicellularity in brown algae.</title>
        <authorList>
            <person name="Cock J.M."/>
            <person name="Sterck L."/>
            <person name="Rouze P."/>
            <person name="Scornet D."/>
            <person name="Allen A.E."/>
            <person name="Amoutzias G."/>
            <person name="Anthouard V."/>
            <person name="Artiguenave F."/>
            <person name="Aury J.M."/>
            <person name="Badger J.H."/>
            <person name="Beszteri B."/>
            <person name="Billiau K."/>
            <person name="Bonnet E."/>
            <person name="Bothwell J.H."/>
            <person name="Bowler C."/>
            <person name="Boyen C."/>
            <person name="Brownlee C."/>
            <person name="Carrano C.J."/>
            <person name="Charrier B."/>
            <person name="Cho G.Y."/>
            <person name="Coelho S.M."/>
            <person name="Collen J."/>
            <person name="Corre E."/>
            <person name="Da Silva C."/>
            <person name="Delage L."/>
            <person name="Delaroque N."/>
            <person name="Dittami S.M."/>
            <person name="Doulbeau S."/>
            <person name="Elias M."/>
            <person name="Farnham G."/>
            <person name="Gachon C.M."/>
            <person name="Gschloessl B."/>
            <person name="Heesch S."/>
            <person name="Jabbari K."/>
            <person name="Jubin C."/>
            <person name="Kawai H."/>
            <person name="Kimura K."/>
            <person name="Kloareg B."/>
            <person name="Kupper F.C."/>
            <person name="Lang D."/>
            <person name="Le Bail A."/>
            <person name="Leblanc C."/>
            <person name="Lerouge P."/>
            <person name="Lohr M."/>
            <person name="Lopez P.J."/>
            <person name="Martens C."/>
            <person name="Maumus F."/>
            <person name="Michel G."/>
            <person name="Miranda-Saavedra D."/>
            <person name="Morales J."/>
            <person name="Moreau H."/>
            <person name="Motomura T."/>
            <person name="Nagasato C."/>
            <person name="Napoli C.A."/>
            <person name="Nelson D.R."/>
            <person name="Nyvall-Collen P."/>
            <person name="Peters A.F."/>
            <person name="Pommier C."/>
            <person name="Potin P."/>
            <person name="Poulain J."/>
            <person name="Quesneville H."/>
            <person name="Read B."/>
            <person name="Rensing S.A."/>
            <person name="Ritter A."/>
            <person name="Rousvoal S."/>
            <person name="Samanta M."/>
            <person name="Samson G."/>
            <person name="Schroeder D.C."/>
            <person name="Segurens B."/>
            <person name="Strittmatter M."/>
            <person name="Tonon T."/>
            <person name="Tregear J.W."/>
            <person name="Valentin K."/>
            <person name="von Dassow P."/>
            <person name="Yamagishi T."/>
            <person name="Van de Peer Y."/>
            <person name="Wincker P."/>
        </authorList>
    </citation>
    <scope>NUCLEOTIDE SEQUENCE [LARGE SCALE GENOMIC DNA]</scope>
    <source>
        <strain evidence="4">Ec32 / CCAP1310/4</strain>
    </source>
</reference>
<dbReference type="EMBL" id="FN649733">
    <property type="protein sequence ID" value="CBJ32631.1"/>
    <property type="molecule type" value="Genomic_DNA"/>
</dbReference>
<protein>
    <recommendedName>
        <fullName evidence="5">Membrane-associated protein</fullName>
    </recommendedName>
</protein>
<evidence type="ECO:0000313" key="3">
    <source>
        <dbReference type="EMBL" id="CBJ32631.1"/>
    </source>
</evidence>
<feature type="chain" id="PRO_5003096061" description="Membrane-associated protein" evidence="2">
    <location>
        <begin position="29"/>
        <end position="125"/>
    </location>
</feature>
<dbReference type="AlphaFoldDB" id="D7FZ14"/>